<dbReference type="RefSeq" id="WP_146683888.1">
    <property type="nucleotide sequence ID" value="NZ_CP019646.1"/>
</dbReference>
<keyword evidence="2" id="KW-1185">Reference proteome</keyword>
<gene>
    <name evidence="1" type="ORF">SMSP2_02120</name>
</gene>
<dbReference type="EMBL" id="CP019646">
    <property type="protein sequence ID" value="AQQ71742.1"/>
    <property type="molecule type" value="Genomic_DNA"/>
</dbReference>
<dbReference type="KEGG" id="pbas:SMSP2_02120"/>
<evidence type="ECO:0000313" key="2">
    <source>
        <dbReference type="Proteomes" id="UP000188181"/>
    </source>
</evidence>
<dbReference type="OrthoDB" id="242612at2"/>
<sequence>MKKIFIFSGIAISLVFFIGCEDNTTQSSNPAQKRDTVISEKYAFNGSISERVLRNYLSRAITQGELCQTRSDAVFNENVRMLKSIGAKFIGRTSFVWTPEIPEEQHFALVQKRAKQLFEIDPEFLLQCSIFEAVFHSSNELTNYGVDLIPIPEYVFKEFGLPVELRNFDYYAMLYGKNKLSDEEYLYHDHWVKGASIPDIASIETQMYFFYRASRYIDAGMEAIHFGQIRTMDDNDPEHEISFELLGRIRDYAKKNARRNFVICSAHVPALHGSNKPHGIVKNGRLLFDFHVFPLRPKEICGQPYHTILEVGYHDSIYQNSLGGITPSGWKCDSLPYFVEFDNSGASNPGICGTKEWWWPWGWDEICWFAHCSNDYRNQWLEYAHGWIRDNAPNGYLRVPGYITIAPDPIGDVWTYRINTKSDACPTGFSQEETVKRLWSE</sequence>
<accession>A0A1Q2MHL2</accession>
<organism evidence="1 2">
    <name type="scientific">Limihaloglobus sulfuriphilus</name>
    <dbReference type="NCBI Taxonomy" id="1851148"/>
    <lineage>
        <taxon>Bacteria</taxon>
        <taxon>Pseudomonadati</taxon>
        <taxon>Planctomycetota</taxon>
        <taxon>Phycisphaerae</taxon>
        <taxon>Sedimentisphaerales</taxon>
        <taxon>Sedimentisphaeraceae</taxon>
        <taxon>Limihaloglobus</taxon>
    </lineage>
</organism>
<proteinExistence type="predicted"/>
<evidence type="ECO:0000313" key="1">
    <source>
        <dbReference type="EMBL" id="AQQ71742.1"/>
    </source>
</evidence>
<dbReference type="PROSITE" id="PS51257">
    <property type="entry name" value="PROKAR_LIPOPROTEIN"/>
    <property type="match status" value="1"/>
</dbReference>
<dbReference type="AlphaFoldDB" id="A0A1Q2MHL2"/>
<reference evidence="2" key="1">
    <citation type="submission" date="2017-02" db="EMBL/GenBank/DDBJ databases">
        <title>Comparative genomics and description of representatives of a novel lineage of planctomycetes thriving in anoxic sediments.</title>
        <authorList>
            <person name="Spring S."/>
            <person name="Bunk B."/>
            <person name="Sproer C."/>
        </authorList>
    </citation>
    <scope>NUCLEOTIDE SEQUENCE [LARGE SCALE GENOMIC DNA]</scope>
    <source>
        <strain evidence="2">SM-Chi-D1</strain>
    </source>
</reference>
<protein>
    <submittedName>
        <fullName evidence="1">Uncharacterized protein</fullName>
    </submittedName>
</protein>
<name>A0A1Q2MHL2_9BACT</name>
<dbReference type="Proteomes" id="UP000188181">
    <property type="component" value="Chromosome"/>
</dbReference>
<dbReference type="STRING" id="1851148.SMSP2_02120"/>